<dbReference type="InParanoid" id="A0A1Q3BA98"/>
<organism evidence="1 2">
    <name type="scientific">Cephalotus follicularis</name>
    <name type="common">Albany pitcher plant</name>
    <dbReference type="NCBI Taxonomy" id="3775"/>
    <lineage>
        <taxon>Eukaryota</taxon>
        <taxon>Viridiplantae</taxon>
        <taxon>Streptophyta</taxon>
        <taxon>Embryophyta</taxon>
        <taxon>Tracheophyta</taxon>
        <taxon>Spermatophyta</taxon>
        <taxon>Magnoliopsida</taxon>
        <taxon>eudicotyledons</taxon>
        <taxon>Gunneridae</taxon>
        <taxon>Pentapetalae</taxon>
        <taxon>rosids</taxon>
        <taxon>fabids</taxon>
        <taxon>Oxalidales</taxon>
        <taxon>Cephalotaceae</taxon>
        <taxon>Cephalotus</taxon>
    </lineage>
</organism>
<comment type="caution">
    <text evidence="1">The sequence shown here is derived from an EMBL/GenBank/DDBJ whole genome shotgun (WGS) entry which is preliminary data.</text>
</comment>
<proteinExistence type="predicted"/>
<sequence length="105" mass="12105">MVLSKCNISIQILPWLQEIQWMTNHRRGNKLPQVFRKLALAATVYHVWLERNRKAFKNSFLPSASIVSKIQCDVASKMVGKEIILDRLDEHHHSLGINLGITFIV</sequence>
<dbReference type="EMBL" id="BDDD01000369">
    <property type="protein sequence ID" value="GAV64825.1"/>
    <property type="molecule type" value="Genomic_DNA"/>
</dbReference>
<reference evidence="2" key="1">
    <citation type="submission" date="2016-04" db="EMBL/GenBank/DDBJ databases">
        <title>Cephalotus genome sequencing.</title>
        <authorList>
            <person name="Fukushima K."/>
            <person name="Hasebe M."/>
            <person name="Fang X."/>
        </authorList>
    </citation>
    <scope>NUCLEOTIDE SEQUENCE [LARGE SCALE GENOMIC DNA]</scope>
    <source>
        <strain evidence="2">cv. St1</strain>
    </source>
</reference>
<protein>
    <submittedName>
        <fullName evidence="1">Uncharacterized protein</fullName>
    </submittedName>
</protein>
<keyword evidence="2" id="KW-1185">Reference proteome</keyword>
<dbReference type="OrthoDB" id="1622315at2759"/>
<name>A0A1Q3BA98_CEPFO</name>
<gene>
    <name evidence="1" type="ORF">CFOL_v3_08340</name>
</gene>
<accession>A0A1Q3BA98</accession>
<evidence type="ECO:0000313" key="2">
    <source>
        <dbReference type="Proteomes" id="UP000187406"/>
    </source>
</evidence>
<dbReference type="AlphaFoldDB" id="A0A1Q3BA98"/>
<evidence type="ECO:0000313" key="1">
    <source>
        <dbReference type="EMBL" id="GAV64825.1"/>
    </source>
</evidence>
<dbReference type="Proteomes" id="UP000187406">
    <property type="component" value="Unassembled WGS sequence"/>
</dbReference>